<keyword evidence="2" id="KW-0812">Transmembrane</keyword>
<feature type="transmembrane region" description="Helical" evidence="2">
    <location>
        <begin position="76"/>
        <end position="96"/>
    </location>
</feature>
<evidence type="ECO:0000313" key="4">
    <source>
        <dbReference type="EMBL" id="SHO59904.1"/>
    </source>
</evidence>
<keyword evidence="4" id="KW-0418">Kinase</keyword>
<dbReference type="EMBL" id="FRXN01000001">
    <property type="protein sequence ID" value="SHO59904.1"/>
    <property type="molecule type" value="Genomic_DNA"/>
</dbReference>
<accession>A0A1M7Z4Y4</accession>
<dbReference type="Pfam" id="PF06580">
    <property type="entry name" value="His_kinase"/>
    <property type="match status" value="1"/>
</dbReference>
<keyword evidence="4" id="KW-0808">Transferase</keyword>
<feature type="transmembrane region" description="Helical" evidence="2">
    <location>
        <begin position="46"/>
        <end position="64"/>
    </location>
</feature>
<dbReference type="PANTHER" id="PTHR34220:SF7">
    <property type="entry name" value="SENSOR HISTIDINE KINASE YPDA"/>
    <property type="match status" value="1"/>
</dbReference>
<evidence type="ECO:0000259" key="3">
    <source>
        <dbReference type="Pfam" id="PF06580"/>
    </source>
</evidence>
<proteinExistence type="predicted"/>
<dbReference type="OrthoDB" id="927174at2"/>
<dbReference type="PANTHER" id="PTHR34220">
    <property type="entry name" value="SENSOR HISTIDINE KINASE YPDA"/>
    <property type="match status" value="1"/>
</dbReference>
<evidence type="ECO:0000256" key="1">
    <source>
        <dbReference type="SAM" id="Coils"/>
    </source>
</evidence>
<keyword evidence="1" id="KW-0175">Coiled coil</keyword>
<dbReference type="Proteomes" id="UP000184609">
    <property type="component" value="Unassembled WGS sequence"/>
</dbReference>
<name>A0A1M7Z4Y4_9BACT</name>
<reference evidence="5" key="1">
    <citation type="submission" date="2016-12" db="EMBL/GenBank/DDBJ databases">
        <authorList>
            <person name="Varghese N."/>
            <person name="Submissions S."/>
        </authorList>
    </citation>
    <scope>NUCLEOTIDE SEQUENCE [LARGE SCALE GENOMIC DNA]</scope>
    <source>
        <strain evidence="5">DSM 25035</strain>
    </source>
</reference>
<keyword evidence="5" id="KW-1185">Reference proteome</keyword>
<gene>
    <name evidence="4" type="ORF">SAMN04488108_0440</name>
</gene>
<dbReference type="Gene3D" id="3.30.565.10">
    <property type="entry name" value="Histidine kinase-like ATPase, C-terminal domain"/>
    <property type="match status" value="1"/>
</dbReference>
<dbReference type="AlphaFoldDB" id="A0A1M7Z4Y4"/>
<feature type="transmembrane region" description="Helical" evidence="2">
    <location>
        <begin position="116"/>
        <end position="134"/>
    </location>
</feature>
<dbReference type="RefSeq" id="WP_073570108.1">
    <property type="nucleotide sequence ID" value="NZ_FRXN01000001.1"/>
</dbReference>
<dbReference type="InterPro" id="IPR036890">
    <property type="entry name" value="HATPase_C_sf"/>
</dbReference>
<protein>
    <submittedName>
        <fullName evidence="4">Histidine kinase</fullName>
    </submittedName>
</protein>
<dbReference type="GO" id="GO:0016020">
    <property type="term" value="C:membrane"/>
    <property type="evidence" value="ECO:0007669"/>
    <property type="project" value="InterPro"/>
</dbReference>
<keyword evidence="2" id="KW-1133">Transmembrane helix</keyword>
<dbReference type="STRING" id="1073327.SAMN04488108_0440"/>
<dbReference type="GO" id="GO:0000155">
    <property type="term" value="F:phosphorelay sensor kinase activity"/>
    <property type="evidence" value="ECO:0007669"/>
    <property type="project" value="InterPro"/>
</dbReference>
<organism evidence="4 5">
    <name type="scientific">Algoriphagus zhangzhouensis</name>
    <dbReference type="NCBI Taxonomy" id="1073327"/>
    <lineage>
        <taxon>Bacteria</taxon>
        <taxon>Pseudomonadati</taxon>
        <taxon>Bacteroidota</taxon>
        <taxon>Cytophagia</taxon>
        <taxon>Cytophagales</taxon>
        <taxon>Cyclobacteriaceae</taxon>
        <taxon>Algoriphagus</taxon>
    </lineage>
</organism>
<dbReference type="InterPro" id="IPR010559">
    <property type="entry name" value="Sig_transdc_His_kin_internal"/>
</dbReference>
<sequence>MKFQLEAKVSFSLTFLVALILNAPKILSLQPDTVLSQWVQFNLPEFFLQCSLSWFLAMICYFFFQKVTVYQFEKQKKYLTLLSFLIFFAGITYLAILIHSKLFEIGMPFNFFRMTYFLKSALIFLFFGLMVYIWEKNEEAREKKEENQRLQNLYLNAQLQALRQQINPHFLFNALSSLSAIVRENPPLAQKYIGHLSKVFRYGLVDSETLVTVSTELEELKSYFELIQMRFETGVTLEIDIPDSIRKYSLPHLSIQPLVENAIKHNQFSSTNPLKIRIFTEENNLIVCNNFSPLKIKEPSTQIGLSNLEERFKILTGQSILIQQSEESFLVKLPLIYENAPFGG</sequence>
<evidence type="ECO:0000313" key="5">
    <source>
        <dbReference type="Proteomes" id="UP000184609"/>
    </source>
</evidence>
<evidence type="ECO:0000256" key="2">
    <source>
        <dbReference type="SAM" id="Phobius"/>
    </source>
</evidence>
<dbReference type="InterPro" id="IPR050640">
    <property type="entry name" value="Bact_2-comp_sensor_kinase"/>
</dbReference>
<feature type="domain" description="Signal transduction histidine kinase internal region" evidence="3">
    <location>
        <begin position="157"/>
        <end position="232"/>
    </location>
</feature>
<feature type="coiled-coil region" evidence="1">
    <location>
        <begin position="133"/>
        <end position="160"/>
    </location>
</feature>
<keyword evidence="2" id="KW-0472">Membrane</keyword>